<evidence type="ECO:0000256" key="1">
    <source>
        <dbReference type="ARBA" id="ARBA00008861"/>
    </source>
</evidence>
<dbReference type="AlphaFoldDB" id="A0AAV5WSQ8"/>
<protein>
    <recommendedName>
        <fullName evidence="3">Gamma-glutamylcyclotransferase family protein</fullName>
    </recommendedName>
</protein>
<dbReference type="GO" id="GO:0061929">
    <property type="term" value="F:gamma-glutamylaminecyclotransferase activity"/>
    <property type="evidence" value="ECO:0007669"/>
    <property type="project" value="InterPro"/>
</dbReference>
<evidence type="ECO:0000256" key="2">
    <source>
        <dbReference type="PIRSR" id="PIRSR639126-1"/>
    </source>
</evidence>
<comment type="caution">
    <text evidence="5">The sequence shown here is derived from an EMBL/GenBank/DDBJ whole genome shotgun (WGS) entry which is preliminary data.</text>
</comment>
<feature type="domain" description="Gamma-glutamylcyclotransferase AIG2-like" evidence="4">
    <location>
        <begin position="5"/>
        <end position="117"/>
    </location>
</feature>
<dbReference type="Pfam" id="PF06094">
    <property type="entry name" value="GGACT"/>
    <property type="match status" value="1"/>
</dbReference>
<dbReference type="EMBL" id="BTSY01000006">
    <property type="protein sequence ID" value="GMT33655.1"/>
    <property type="molecule type" value="Genomic_DNA"/>
</dbReference>
<gene>
    <name evidence="5" type="ORF">PFISCL1PPCAC_24952</name>
</gene>
<sequence>MNRLVFVYGTLKRGEPNHRFLEASKGIARYVGTAVLREAYPLVIASKYNIPFLLNKSGEGHRIRGEVYDVDGKTMESLDELEGYPDLYTREEKEVEMADRSVALAWVYILRNHDEKLLATATVPLDEYRSMGDHGRPYVDGEDCGTYEDLFR</sequence>
<name>A0AAV5WSQ8_9BILA</name>
<evidence type="ECO:0000256" key="3">
    <source>
        <dbReference type="RuleBase" id="RU367036"/>
    </source>
</evidence>
<dbReference type="PANTHER" id="PTHR12510">
    <property type="entry name" value="TROPONIN C-AKIN-1 PROTEIN"/>
    <property type="match status" value="1"/>
</dbReference>
<dbReference type="Gene3D" id="3.10.490.10">
    <property type="entry name" value="Gamma-glutamyl cyclotransferase-like"/>
    <property type="match status" value="1"/>
</dbReference>
<dbReference type="Proteomes" id="UP001432322">
    <property type="component" value="Unassembled WGS sequence"/>
</dbReference>
<dbReference type="CDD" id="cd06661">
    <property type="entry name" value="GGCT_like"/>
    <property type="match status" value="1"/>
</dbReference>
<feature type="active site" description="Proton acceptor" evidence="2">
    <location>
        <position position="82"/>
    </location>
</feature>
<evidence type="ECO:0000313" key="6">
    <source>
        <dbReference type="Proteomes" id="UP001432322"/>
    </source>
</evidence>
<dbReference type="PANTHER" id="PTHR12510:SF4">
    <property type="entry name" value="GAMMA-GLUTAMYLAMINECYCLOTRANSFERASE"/>
    <property type="match status" value="1"/>
</dbReference>
<dbReference type="InterPro" id="IPR039126">
    <property type="entry name" value="GGACT"/>
</dbReference>
<comment type="similarity">
    <text evidence="1 3">Belongs to the gamma-glutamylcyclotransferase family.</text>
</comment>
<reference evidence="5" key="1">
    <citation type="submission" date="2023-10" db="EMBL/GenBank/DDBJ databases">
        <title>Genome assembly of Pristionchus species.</title>
        <authorList>
            <person name="Yoshida K."/>
            <person name="Sommer R.J."/>
        </authorList>
    </citation>
    <scope>NUCLEOTIDE SEQUENCE</scope>
    <source>
        <strain evidence="5">RS5133</strain>
    </source>
</reference>
<dbReference type="SUPFAM" id="SSF110857">
    <property type="entry name" value="Gamma-glutamyl cyclotransferase-like"/>
    <property type="match status" value="1"/>
</dbReference>
<proteinExistence type="inferred from homology"/>
<dbReference type="GO" id="GO:0005829">
    <property type="term" value="C:cytosol"/>
    <property type="evidence" value="ECO:0007669"/>
    <property type="project" value="TreeGrafter"/>
</dbReference>
<organism evidence="5 6">
    <name type="scientific">Pristionchus fissidentatus</name>
    <dbReference type="NCBI Taxonomy" id="1538716"/>
    <lineage>
        <taxon>Eukaryota</taxon>
        <taxon>Metazoa</taxon>
        <taxon>Ecdysozoa</taxon>
        <taxon>Nematoda</taxon>
        <taxon>Chromadorea</taxon>
        <taxon>Rhabditida</taxon>
        <taxon>Rhabditina</taxon>
        <taxon>Diplogasteromorpha</taxon>
        <taxon>Diplogasteroidea</taxon>
        <taxon>Neodiplogasteridae</taxon>
        <taxon>Pristionchus</taxon>
    </lineage>
</organism>
<accession>A0AAV5WSQ8</accession>
<dbReference type="InterPro" id="IPR009288">
    <property type="entry name" value="AIG2-like_dom"/>
</dbReference>
<keyword evidence="6" id="KW-1185">Reference proteome</keyword>
<dbReference type="InterPro" id="IPR036568">
    <property type="entry name" value="GGCT-like_sf"/>
</dbReference>
<evidence type="ECO:0000259" key="4">
    <source>
        <dbReference type="Pfam" id="PF06094"/>
    </source>
</evidence>
<dbReference type="InterPro" id="IPR013024">
    <property type="entry name" value="GGCT-like"/>
</dbReference>
<evidence type="ECO:0000313" key="5">
    <source>
        <dbReference type="EMBL" id="GMT33655.1"/>
    </source>
</evidence>